<proteinExistence type="predicted"/>
<dbReference type="Gene3D" id="3.40.50.150">
    <property type="entry name" value="Vaccinia Virus protein VP39"/>
    <property type="match status" value="1"/>
</dbReference>
<reference evidence="6" key="1">
    <citation type="journal article" date="2017" name="Proc. Natl. Acad. Sci. U.S.A.">
        <title>Simulation of Deepwater Horizon oil plume reveals substrate specialization within a complex community of hydrocarbon-degraders.</title>
        <authorList>
            <person name="Hu P."/>
            <person name="Dubinsky E.A."/>
            <person name="Probst A.J."/>
            <person name="Wang J."/>
            <person name="Sieber C.M.K."/>
            <person name="Tom L.M."/>
            <person name="Gardinali P."/>
            <person name="Banfield J.F."/>
            <person name="Atlas R.M."/>
            <person name="Andersen G.L."/>
        </authorList>
    </citation>
    <scope>NUCLEOTIDE SEQUENCE [LARGE SCALE GENOMIC DNA]</scope>
</reference>
<dbReference type="SUPFAM" id="SSF53335">
    <property type="entry name" value="S-adenosyl-L-methionine-dependent methyltransferases"/>
    <property type="match status" value="1"/>
</dbReference>
<keyword evidence="2" id="KW-0808">Transferase</keyword>
<dbReference type="Proteomes" id="UP000196531">
    <property type="component" value="Unassembled WGS sequence"/>
</dbReference>
<dbReference type="PANTHER" id="PTHR43042">
    <property type="entry name" value="SAM-DEPENDENT METHYLTRANSFERASE"/>
    <property type="match status" value="1"/>
</dbReference>
<name>A0A1Y5FD19_9BACT</name>
<evidence type="ECO:0000256" key="3">
    <source>
        <dbReference type="ARBA" id="ARBA00022691"/>
    </source>
</evidence>
<evidence type="ECO:0000313" key="6">
    <source>
        <dbReference type="Proteomes" id="UP000196531"/>
    </source>
</evidence>
<dbReference type="Pfam" id="PF10672">
    <property type="entry name" value="Methyltrans_SAM"/>
    <property type="match status" value="1"/>
</dbReference>
<organism evidence="5 6">
    <name type="scientific">Halobacteriovorax marinus</name>
    <dbReference type="NCBI Taxonomy" id="97084"/>
    <lineage>
        <taxon>Bacteria</taxon>
        <taxon>Pseudomonadati</taxon>
        <taxon>Bdellovibrionota</taxon>
        <taxon>Bacteriovoracia</taxon>
        <taxon>Bacteriovoracales</taxon>
        <taxon>Halobacteriovoraceae</taxon>
        <taxon>Halobacteriovorax</taxon>
    </lineage>
</organism>
<dbReference type="PANTHER" id="PTHR43042:SF3">
    <property type="entry name" value="RIBOSOMAL RNA LARGE SUBUNIT METHYLTRANSFERASE YWBD-RELATED"/>
    <property type="match status" value="1"/>
</dbReference>
<dbReference type="GO" id="GO:0008168">
    <property type="term" value="F:methyltransferase activity"/>
    <property type="evidence" value="ECO:0007669"/>
    <property type="project" value="UniProtKB-KW"/>
</dbReference>
<evidence type="ECO:0000256" key="1">
    <source>
        <dbReference type="ARBA" id="ARBA00022603"/>
    </source>
</evidence>
<keyword evidence="3" id="KW-0949">S-adenosyl-L-methionine</keyword>
<protein>
    <recommendedName>
        <fullName evidence="4">S-adenosylmethionine-dependent methyltransferase domain-containing protein</fullName>
    </recommendedName>
</protein>
<accession>A0A1Y5FD19</accession>
<dbReference type="GO" id="GO:0032259">
    <property type="term" value="P:methylation"/>
    <property type="evidence" value="ECO:0007669"/>
    <property type="project" value="UniProtKB-KW"/>
</dbReference>
<comment type="caution">
    <text evidence="5">The sequence shown here is derived from an EMBL/GenBank/DDBJ whole genome shotgun (WGS) entry which is preliminary data.</text>
</comment>
<dbReference type="AlphaFoldDB" id="A0A1Y5FD19"/>
<dbReference type="InterPro" id="IPR029063">
    <property type="entry name" value="SAM-dependent_MTases_sf"/>
</dbReference>
<keyword evidence="1" id="KW-0489">Methyltransferase</keyword>
<dbReference type="CDD" id="cd02440">
    <property type="entry name" value="AdoMet_MTases"/>
    <property type="match status" value="1"/>
</dbReference>
<dbReference type="Gene3D" id="3.30.750.80">
    <property type="entry name" value="RNA methyltransferase domain (HRMD) like"/>
    <property type="match status" value="1"/>
</dbReference>
<dbReference type="InterPro" id="IPR019614">
    <property type="entry name" value="SAM-dep_methyl-trfase"/>
</dbReference>
<sequence length="306" mass="36373">MSEIKNKLLKNLKHRRKWAKKNQFEAYRLYDKEIPQYPYLIDIYKDKVIIFDRRIDKIDEAKPELYDEMITAICEIFEMKSDDIIIKKRIIQTKEDKYEKFDSTNNRFEVKEKDAVVLVNLIDYIDTGLFLDHRPMRLKLNATSKDKSLLNLFCYTSVVSVQAALGGAITTNVDMSKTYIQWSQDNFEANDIPLKDHEFINADVFKFMNEYKEKKFDIIFLDPPTFSNSKRMSNTLDILRDHGFLIERCMKLLNEDGILYFSNNKRGFRLDPKVSELFDVKDISFNTIPEDFKDKKIHVCFEIKKK</sequence>
<dbReference type="EMBL" id="MAAO01000006">
    <property type="protein sequence ID" value="OUR97341.1"/>
    <property type="molecule type" value="Genomic_DNA"/>
</dbReference>
<evidence type="ECO:0000313" key="5">
    <source>
        <dbReference type="EMBL" id="OUR97341.1"/>
    </source>
</evidence>
<gene>
    <name evidence="5" type="ORF">A9Q84_13535</name>
</gene>
<feature type="domain" description="S-adenosylmethionine-dependent methyltransferase" evidence="4">
    <location>
        <begin position="117"/>
        <end position="259"/>
    </location>
</feature>
<evidence type="ECO:0000256" key="2">
    <source>
        <dbReference type="ARBA" id="ARBA00022679"/>
    </source>
</evidence>
<evidence type="ECO:0000259" key="4">
    <source>
        <dbReference type="Pfam" id="PF10672"/>
    </source>
</evidence>